<evidence type="ECO:0000256" key="1">
    <source>
        <dbReference type="SAM" id="Phobius"/>
    </source>
</evidence>
<gene>
    <name evidence="3" type="ORF">LR394_03940</name>
</gene>
<dbReference type="RefSeq" id="WP_231438961.1">
    <property type="nucleotide sequence ID" value="NZ_JAJOMB010000002.1"/>
</dbReference>
<protein>
    <submittedName>
        <fullName evidence="3">DUF4097 domain-containing protein</fullName>
    </submittedName>
</protein>
<dbReference type="EMBL" id="JAJOMB010000002">
    <property type="protein sequence ID" value="MCD5310032.1"/>
    <property type="molecule type" value="Genomic_DNA"/>
</dbReference>
<reference evidence="3" key="1">
    <citation type="submission" date="2021-11" db="EMBL/GenBank/DDBJ databases">
        <title>Streptomyces corallinus and Kineosporia corallina sp. nov., two new coral-derived marine actinobacteria.</title>
        <authorList>
            <person name="Buangrab K."/>
            <person name="Sutthacheep M."/>
            <person name="Yeemin T."/>
            <person name="Harunari E."/>
            <person name="Igarashi Y."/>
            <person name="Sripreechasak P."/>
            <person name="Kanchanasin P."/>
            <person name="Tanasupawat S."/>
            <person name="Phongsopitanun W."/>
        </authorList>
    </citation>
    <scope>NUCLEOTIDE SEQUENCE</scope>
    <source>
        <strain evidence="3">JCM 31032</strain>
    </source>
</reference>
<keyword evidence="1" id="KW-0472">Membrane</keyword>
<keyword evidence="1" id="KW-0812">Transmembrane</keyword>
<dbReference type="Pfam" id="PF13349">
    <property type="entry name" value="DUF4097"/>
    <property type="match status" value="1"/>
</dbReference>
<evidence type="ECO:0000313" key="4">
    <source>
        <dbReference type="Proteomes" id="UP001138997"/>
    </source>
</evidence>
<keyword evidence="4" id="KW-1185">Reference proteome</keyword>
<organism evidence="3 4">
    <name type="scientific">Kineosporia babensis</name>
    <dbReference type="NCBI Taxonomy" id="499548"/>
    <lineage>
        <taxon>Bacteria</taxon>
        <taxon>Bacillati</taxon>
        <taxon>Actinomycetota</taxon>
        <taxon>Actinomycetes</taxon>
        <taxon>Kineosporiales</taxon>
        <taxon>Kineosporiaceae</taxon>
        <taxon>Kineosporia</taxon>
    </lineage>
</organism>
<name>A0A9X1SRV9_9ACTN</name>
<keyword evidence="1" id="KW-1133">Transmembrane helix</keyword>
<dbReference type="Gene3D" id="2.160.20.120">
    <property type="match status" value="1"/>
</dbReference>
<proteinExistence type="predicted"/>
<feature type="transmembrane region" description="Helical" evidence="1">
    <location>
        <begin position="31"/>
        <end position="53"/>
    </location>
</feature>
<feature type="domain" description="DUF4097" evidence="2">
    <location>
        <begin position="68"/>
        <end position="292"/>
    </location>
</feature>
<comment type="caution">
    <text evidence="3">The sequence shown here is derived from an EMBL/GenBank/DDBJ whole genome shotgun (WGS) entry which is preliminary data.</text>
</comment>
<accession>A0A9X1SRV9</accession>
<dbReference type="Proteomes" id="UP001138997">
    <property type="component" value="Unassembled WGS sequence"/>
</dbReference>
<dbReference type="AlphaFoldDB" id="A0A9X1SRV9"/>
<evidence type="ECO:0000313" key="3">
    <source>
        <dbReference type="EMBL" id="MCD5310032.1"/>
    </source>
</evidence>
<evidence type="ECO:0000259" key="2">
    <source>
        <dbReference type="Pfam" id="PF13349"/>
    </source>
</evidence>
<sequence>MTYEPGSPEAQAAAAAAQPQRRSPWIGPVRVASIVLGVSLVGVGTLAVITQFATRVQTEAVVVDSPVSSLKVKVPSGDVVLRDGPAGGPVQIEVRTTAALSDPSWSHRVKDGTLTLDGACSGSFLIHNCSVAFEVVLPADVKADLDTGSGDVTVTGMNGGTKAHTGSGDIRLGTIGGDIQARAGSGNVHGTQLDSARAEMNTGSGDVKAEFTQATSQVNLKTGSGDVRVSFGAAPTSVNARTGSGDVRILLPNDGTSYDVSGTTGSGDREIEVPTGSQTHRIEANTGSGDVRVGYDWTLSSRPTNG</sequence>
<dbReference type="InterPro" id="IPR025164">
    <property type="entry name" value="Toastrack_DUF4097"/>
</dbReference>